<dbReference type="GO" id="GO:0034440">
    <property type="term" value="P:lipid oxidation"/>
    <property type="evidence" value="ECO:0007669"/>
    <property type="project" value="InterPro"/>
</dbReference>
<dbReference type="OrthoDB" id="407298at2759"/>
<dbReference type="Pfam" id="PF00305">
    <property type="entry name" value="Lipoxygenase"/>
    <property type="match status" value="1"/>
</dbReference>
<sequence>MPDDGGPWWPTRAVAFVQSFFRKPLNKNLPTPPAKLAAGRPNQRTILKHLPETKYLAQTLPDAVQDVPLPSFDPGVFDNEMMKQKLYPSVDPNDPSNVREPEGNIVEGTYVDYRLSANHRKMLTPRTRFASLFDVLGIEATLPRRRTLEEQKGLYQFSAYPTNGDGTPAQYPPHIQHVPDDQSVSVFRIFNVGGLLETSVLLQKIIPEEDGIKGRTSEFLLDKAQAAAFGGDPDRGVTIQDVVDYNKYHRKFGTDIEHGGNIGLLDDWFGDRRFADQQLTGTNPTTITCATPAWIADFTAAAQAGNYREWVGALTRANPKSLYVQDGSYFRRAAGVSDPVTILHHKQPGSDECWTVGAVSLFQLHEDGKLHPVAICIDYRGSLDNSVTIFNKRMCPSDSSGSEKQDWPWRYAKTCAQVTDWMRHELAVHLTCSHFVEEAIIVATNRTIPMEHPVYRLLYPHWYKTLSLNAAGRSTLVPQIAVDIVGLSPDQTYHFLCDAYDTYDFVASYVPNDLKRRGFSSTLKGLAHPRYRNYPYAKNVLALWITLRAYTKSMLRIAFPTDASVAADAAIQHWATEIQTAGHMPTFPTITTLDELIDAATMCIFIASPFHTAINYLQNFYQAFVAAKPPALCSAPPTTLDQLRGYTEADLVAALPINRQRQWLLAAQVPWLLSFKVEPDRSLLNYAASQWRVYRHKTEDQDVRVREASAKLYADLKRLQTWFYRNSVGMDEGSIPYMVLDPGLTAVSILI</sequence>
<organism evidence="10 11">
    <name type="scientific">Chaetomium globosum (strain ATCC 6205 / CBS 148.51 / DSM 1962 / NBRC 6347 / NRRL 1970)</name>
    <name type="common">Soil fungus</name>
    <dbReference type="NCBI Taxonomy" id="306901"/>
    <lineage>
        <taxon>Eukaryota</taxon>
        <taxon>Fungi</taxon>
        <taxon>Dikarya</taxon>
        <taxon>Ascomycota</taxon>
        <taxon>Pezizomycotina</taxon>
        <taxon>Sordariomycetes</taxon>
        <taxon>Sordariomycetidae</taxon>
        <taxon>Sordariales</taxon>
        <taxon>Chaetomiaceae</taxon>
        <taxon>Chaetomium</taxon>
    </lineage>
</organism>
<comment type="catalytic activity">
    <reaction evidence="1">
        <text>(9Z,12Z)-octadecadienoate + O2 = (11S)-hydroperoxy-(9Z,12Z)-octadecadienoate</text>
        <dbReference type="Rhea" id="RHEA:18993"/>
        <dbReference type="ChEBI" id="CHEBI:15379"/>
        <dbReference type="ChEBI" id="CHEBI:30245"/>
        <dbReference type="ChEBI" id="CHEBI:57467"/>
        <dbReference type="EC" id="1.13.11.45"/>
    </reaction>
</comment>
<dbReference type="InParanoid" id="Q2GX94"/>
<protein>
    <recommendedName>
        <fullName evidence="4">Manganese lipoxygenase</fullName>
        <ecNumber evidence="3">1.13.11.45</ecNumber>
    </recommendedName>
</protein>
<evidence type="ECO:0000256" key="7">
    <source>
        <dbReference type="ARBA" id="ARBA00023002"/>
    </source>
</evidence>
<dbReference type="EC" id="1.13.11.45" evidence="3"/>
<dbReference type="PRINTS" id="PR00087">
    <property type="entry name" value="LIPOXYGENASE"/>
</dbReference>
<dbReference type="GO" id="GO:0043651">
    <property type="term" value="P:linoleic acid metabolic process"/>
    <property type="evidence" value="ECO:0007669"/>
    <property type="project" value="UniProtKB-ARBA"/>
</dbReference>
<feature type="domain" description="Lipoxygenase" evidence="9">
    <location>
        <begin position="268"/>
        <end position="751"/>
    </location>
</feature>
<dbReference type="VEuPathDB" id="FungiDB:CHGG_07410"/>
<dbReference type="Gene3D" id="1.20.245.10">
    <property type="entry name" value="Lipoxygenase-1, Domain 5"/>
    <property type="match status" value="1"/>
</dbReference>
<dbReference type="AlphaFoldDB" id="Q2GX94"/>
<evidence type="ECO:0000256" key="4">
    <source>
        <dbReference type="ARBA" id="ARBA00021175"/>
    </source>
</evidence>
<dbReference type="InterPro" id="IPR036226">
    <property type="entry name" value="LipOase_C_sf"/>
</dbReference>
<evidence type="ECO:0000256" key="6">
    <source>
        <dbReference type="ARBA" id="ARBA00022964"/>
    </source>
</evidence>
<evidence type="ECO:0000256" key="8">
    <source>
        <dbReference type="ARBA" id="ARBA00023211"/>
    </source>
</evidence>
<accession>Q2GX94</accession>
<dbReference type="EMBL" id="CH408033">
    <property type="protein sequence ID" value="EAQ86157.1"/>
    <property type="molecule type" value="Genomic_DNA"/>
</dbReference>
<dbReference type="InterPro" id="IPR013819">
    <property type="entry name" value="LipOase_C"/>
</dbReference>
<dbReference type="RefSeq" id="XP_001225066.1">
    <property type="nucleotide sequence ID" value="XM_001225065.1"/>
</dbReference>
<proteinExistence type="predicted"/>
<keyword evidence="5" id="KW-0479">Metal-binding</keyword>
<name>Q2GX94_CHAGB</name>
<dbReference type="InterPro" id="IPR000907">
    <property type="entry name" value="LipOase"/>
</dbReference>
<dbReference type="GeneID" id="4394120"/>
<dbReference type="HOGENOM" id="CLU_009802_0_0_1"/>
<dbReference type="GO" id="GO:0046872">
    <property type="term" value="F:metal ion binding"/>
    <property type="evidence" value="ECO:0007669"/>
    <property type="project" value="UniProtKB-KW"/>
</dbReference>
<dbReference type="eggNOG" id="ENOG502QVKD">
    <property type="taxonomic scope" value="Eukaryota"/>
</dbReference>
<dbReference type="PROSITE" id="PS51393">
    <property type="entry name" value="LIPOXYGENASE_3"/>
    <property type="match status" value="1"/>
</dbReference>
<evidence type="ECO:0000256" key="3">
    <source>
        <dbReference type="ARBA" id="ARBA00013178"/>
    </source>
</evidence>
<dbReference type="GO" id="GO:0050584">
    <property type="term" value="F:linoleate 11-lipoxygenase activity"/>
    <property type="evidence" value="ECO:0007669"/>
    <property type="project" value="UniProtKB-EC"/>
</dbReference>
<dbReference type="Proteomes" id="UP000001056">
    <property type="component" value="Unassembled WGS sequence"/>
</dbReference>
<gene>
    <name evidence="10" type="ORF">CHGG_07410</name>
</gene>
<dbReference type="SUPFAM" id="SSF48484">
    <property type="entry name" value="Lipoxigenase"/>
    <property type="match status" value="1"/>
</dbReference>
<evidence type="ECO:0000256" key="1">
    <source>
        <dbReference type="ARBA" id="ARBA00000366"/>
    </source>
</evidence>
<evidence type="ECO:0000256" key="2">
    <source>
        <dbReference type="ARBA" id="ARBA00001936"/>
    </source>
</evidence>
<reference evidence="11" key="1">
    <citation type="journal article" date="2015" name="Genome Announc.">
        <title>Draft genome sequence of the cellulolytic fungus Chaetomium globosum.</title>
        <authorList>
            <person name="Cuomo C.A."/>
            <person name="Untereiner W.A."/>
            <person name="Ma L.-J."/>
            <person name="Grabherr M."/>
            <person name="Birren B.W."/>
        </authorList>
    </citation>
    <scope>NUCLEOTIDE SEQUENCE [LARGE SCALE GENOMIC DNA]</scope>
    <source>
        <strain evidence="11">ATCC 6205 / CBS 148.51 / DSM 1962 / NBRC 6347 / NRRL 1970</strain>
    </source>
</reference>
<evidence type="ECO:0000259" key="9">
    <source>
        <dbReference type="PROSITE" id="PS51393"/>
    </source>
</evidence>
<keyword evidence="6" id="KW-0223">Dioxygenase</keyword>
<dbReference type="STRING" id="306901.Q2GX94"/>
<dbReference type="PANTHER" id="PTHR11771">
    <property type="entry name" value="LIPOXYGENASE"/>
    <property type="match status" value="1"/>
</dbReference>
<evidence type="ECO:0000313" key="10">
    <source>
        <dbReference type="EMBL" id="EAQ86157.1"/>
    </source>
</evidence>
<keyword evidence="8" id="KW-0464">Manganese</keyword>
<evidence type="ECO:0000313" key="11">
    <source>
        <dbReference type="Proteomes" id="UP000001056"/>
    </source>
</evidence>
<keyword evidence="11" id="KW-1185">Reference proteome</keyword>
<comment type="cofactor">
    <cofactor evidence="2">
        <name>Mn(2+)</name>
        <dbReference type="ChEBI" id="CHEBI:29035"/>
    </cofactor>
</comment>
<dbReference type="OMA" id="EVWDKGV"/>
<evidence type="ECO:0000256" key="5">
    <source>
        <dbReference type="ARBA" id="ARBA00022723"/>
    </source>
</evidence>
<keyword evidence="7" id="KW-0560">Oxidoreductase</keyword>